<dbReference type="RefSeq" id="WP_249279928.1">
    <property type="nucleotide sequence ID" value="NZ_JACRSS010000001.1"/>
</dbReference>
<sequence length="80" mass="8980">MATVDLVIRRMDELRRDRNMTWNALATSAGIAPSTLKNIYNGKSRNPGIVTIKTICDGMGVSLFEFFSAPEFDNLEQEIK</sequence>
<dbReference type="InterPro" id="IPR010982">
    <property type="entry name" value="Lambda_DNA-bd_dom_sf"/>
</dbReference>
<dbReference type="CDD" id="cd00093">
    <property type="entry name" value="HTH_XRE"/>
    <property type="match status" value="1"/>
</dbReference>
<dbReference type="GO" id="GO:0003677">
    <property type="term" value="F:DNA binding"/>
    <property type="evidence" value="ECO:0007669"/>
    <property type="project" value="UniProtKB-KW"/>
</dbReference>
<dbReference type="EMBL" id="JACRSS010000001">
    <property type="protein sequence ID" value="MBC8538152.1"/>
    <property type="molecule type" value="Genomic_DNA"/>
</dbReference>
<dbReference type="SUPFAM" id="SSF47413">
    <property type="entry name" value="lambda repressor-like DNA-binding domains"/>
    <property type="match status" value="1"/>
</dbReference>
<accession>A0A926DI01</accession>
<organism evidence="3 4">
    <name type="scientific">Guopingia tenuis</name>
    <dbReference type="NCBI Taxonomy" id="2763656"/>
    <lineage>
        <taxon>Bacteria</taxon>
        <taxon>Bacillati</taxon>
        <taxon>Bacillota</taxon>
        <taxon>Clostridia</taxon>
        <taxon>Christensenellales</taxon>
        <taxon>Christensenellaceae</taxon>
        <taxon>Guopingia</taxon>
    </lineage>
</organism>
<comment type="caution">
    <text evidence="3">The sequence shown here is derived from an EMBL/GenBank/DDBJ whole genome shotgun (WGS) entry which is preliminary data.</text>
</comment>
<proteinExistence type="predicted"/>
<reference evidence="3" key="1">
    <citation type="submission" date="2020-08" db="EMBL/GenBank/DDBJ databases">
        <title>Genome public.</title>
        <authorList>
            <person name="Liu C."/>
            <person name="Sun Q."/>
        </authorList>
    </citation>
    <scope>NUCLEOTIDE SEQUENCE</scope>
    <source>
        <strain evidence="3">NSJ-63</strain>
    </source>
</reference>
<keyword evidence="1" id="KW-0238">DNA-binding</keyword>
<dbReference type="InterPro" id="IPR050807">
    <property type="entry name" value="TransReg_Diox_bact_type"/>
</dbReference>
<evidence type="ECO:0000259" key="2">
    <source>
        <dbReference type="PROSITE" id="PS50943"/>
    </source>
</evidence>
<dbReference type="InterPro" id="IPR001387">
    <property type="entry name" value="Cro/C1-type_HTH"/>
</dbReference>
<feature type="domain" description="HTH cro/C1-type" evidence="2">
    <location>
        <begin position="11"/>
        <end position="66"/>
    </location>
</feature>
<dbReference type="GO" id="GO:0003700">
    <property type="term" value="F:DNA-binding transcription factor activity"/>
    <property type="evidence" value="ECO:0007669"/>
    <property type="project" value="TreeGrafter"/>
</dbReference>
<evidence type="ECO:0000313" key="4">
    <source>
        <dbReference type="Proteomes" id="UP000617951"/>
    </source>
</evidence>
<dbReference type="Gene3D" id="1.10.260.40">
    <property type="entry name" value="lambda repressor-like DNA-binding domains"/>
    <property type="match status" value="1"/>
</dbReference>
<dbReference type="SMART" id="SM00530">
    <property type="entry name" value="HTH_XRE"/>
    <property type="match status" value="1"/>
</dbReference>
<dbReference type="PROSITE" id="PS50943">
    <property type="entry name" value="HTH_CROC1"/>
    <property type="match status" value="1"/>
</dbReference>
<evidence type="ECO:0000313" key="3">
    <source>
        <dbReference type="EMBL" id="MBC8538152.1"/>
    </source>
</evidence>
<dbReference type="AlphaFoldDB" id="A0A926DI01"/>
<name>A0A926DI01_9FIRM</name>
<keyword evidence="4" id="KW-1185">Reference proteome</keyword>
<dbReference type="GO" id="GO:0005829">
    <property type="term" value="C:cytosol"/>
    <property type="evidence" value="ECO:0007669"/>
    <property type="project" value="TreeGrafter"/>
</dbReference>
<gene>
    <name evidence="3" type="ORF">H8693_04310</name>
</gene>
<evidence type="ECO:0000256" key="1">
    <source>
        <dbReference type="ARBA" id="ARBA00023125"/>
    </source>
</evidence>
<dbReference type="PANTHER" id="PTHR46797">
    <property type="entry name" value="HTH-TYPE TRANSCRIPTIONAL REGULATOR"/>
    <property type="match status" value="1"/>
</dbReference>
<protein>
    <submittedName>
        <fullName evidence="3">Helix-turn-helix transcriptional regulator</fullName>
    </submittedName>
</protein>
<dbReference type="Proteomes" id="UP000617951">
    <property type="component" value="Unassembled WGS sequence"/>
</dbReference>
<dbReference type="Pfam" id="PF13443">
    <property type="entry name" value="HTH_26"/>
    <property type="match status" value="1"/>
</dbReference>
<dbReference type="PANTHER" id="PTHR46797:SF1">
    <property type="entry name" value="METHYLPHOSPHONATE SYNTHASE"/>
    <property type="match status" value="1"/>
</dbReference>